<feature type="domain" description="YdbS-like PH" evidence="2">
    <location>
        <begin position="47"/>
        <end position="121"/>
    </location>
</feature>
<accession>A0A0G3FYC9</accession>
<dbReference type="PANTHER" id="PTHR37938">
    <property type="entry name" value="BLL0215 PROTEIN"/>
    <property type="match status" value="1"/>
</dbReference>
<dbReference type="RefSeq" id="WP_018938304.1">
    <property type="nucleotide sequence ID" value="NZ_CP011367.1"/>
</dbReference>
<dbReference type="Pfam" id="PF03703">
    <property type="entry name" value="bPH_2"/>
    <property type="match status" value="1"/>
</dbReference>
<evidence type="ECO:0000259" key="2">
    <source>
        <dbReference type="Pfam" id="PF03703"/>
    </source>
</evidence>
<sequence>MSAREPAIDARPAMFRNHPFGFILSVLLIPAFGLGLLILLWWYLQTRSVRLRIDADQVHLERGLLSKSHVDLDIGQIRTVKVDQSFFDRIFRVGRIAVYTTGDNPEFRVNGIPDPNRVREYVRGRREGVA</sequence>
<gene>
    <name evidence="3" type="ORF">TVD_00895</name>
</gene>
<dbReference type="STRING" id="106634.TVD_00895"/>
<keyword evidence="1" id="KW-0472">Membrane</keyword>
<evidence type="ECO:0000256" key="1">
    <source>
        <dbReference type="SAM" id="Phobius"/>
    </source>
</evidence>
<protein>
    <submittedName>
        <fullName evidence="3">Membrane protein</fullName>
    </submittedName>
</protein>
<dbReference type="PANTHER" id="PTHR37938:SF1">
    <property type="entry name" value="BLL0215 PROTEIN"/>
    <property type="match status" value="1"/>
</dbReference>
<evidence type="ECO:0000313" key="4">
    <source>
        <dbReference type="Proteomes" id="UP000064201"/>
    </source>
</evidence>
<dbReference type="OrthoDB" id="6088889at2"/>
<dbReference type="InterPro" id="IPR005182">
    <property type="entry name" value="YdbS-like_PH"/>
</dbReference>
<dbReference type="PATRIC" id="fig|106634.4.peg.183"/>
<name>A0A0G3FYC9_9GAMM</name>
<evidence type="ECO:0000313" key="3">
    <source>
        <dbReference type="EMBL" id="AKJ94010.1"/>
    </source>
</evidence>
<reference evidence="3 4" key="1">
    <citation type="submission" date="2015-04" db="EMBL/GenBank/DDBJ databases">
        <title>Complete Sequence for the Genome of the Thioalkalivibrio versutus D301.</title>
        <authorList>
            <person name="Mu T."/>
            <person name="Zhou J."/>
            <person name="Xu X."/>
        </authorList>
    </citation>
    <scope>NUCLEOTIDE SEQUENCE [LARGE SCALE GENOMIC DNA]</scope>
    <source>
        <strain evidence="3 4">D301</strain>
    </source>
</reference>
<organism evidence="3 4">
    <name type="scientific">Thioalkalivibrio versutus</name>
    <dbReference type="NCBI Taxonomy" id="106634"/>
    <lineage>
        <taxon>Bacteria</taxon>
        <taxon>Pseudomonadati</taxon>
        <taxon>Pseudomonadota</taxon>
        <taxon>Gammaproteobacteria</taxon>
        <taxon>Chromatiales</taxon>
        <taxon>Ectothiorhodospiraceae</taxon>
        <taxon>Thioalkalivibrio</taxon>
    </lineage>
</organism>
<dbReference type="AlphaFoldDB" id="A0A0G3FYC9"/>
<keyword evidence="1" id="KW-0812">Transmembrane</keyword>
<dbReference type="Proteomes" id="UP000064201">
    <property type="component" value="Chromosome"/>
</dbReference>
<keyword evidence="1" id="KW-1133">Transmembrane helix</keyword>
<proteinExistence type="predicted"/>
<dbReference type="EMBL" id="CP011367">
    <property type="protein sequence ID" value="AKJ94010.1"/>
    <property type="molecule type" value="Genomic_DNA"/>
</dbReference>
<keyword evidence="4" id="KW-1185">Reference proteome</keyword>
<dbReference type="KEGG" id="tvr:TVD_00895"/>
<feature type="transmembrane region" description="Helical" evidence="1">
    <location>
        <begin position="20"/>
        <end position="44"/>
    </location>
</feature>